<feature type="domain" description="T6SS Phospholipase effector Tle1-like catalytic" evidence="1">
    <location>
        <begin position="3"/>
        <end position="262"/>
    </location>
</feature>
<organism evidence="2 3">
    <name type="scientific">Amycolatopsis carbonis</name>
    <dbReference type="NCBI Taxonomy" id="715471"/>
    <lineage>
        <taxon>Bacteria</taxon>
        <taxon>Bacillati</taxon>
        <taxon>Actinomycetota</taxon>
        <taxon>Actinomycetes</taxon>
        <taxon>Pseudonocardiales</taxon>
        <taxon>Pseudonocardiaceae</taxon>
        <taxon>Amycolatopsis</taxon>
    </lineage>
</organism>
<gene>
    <name evidence="2" type="ORF">QRX50_47525</name>
</gene>
<dbReference type="RefSeq" id="WP_285969603.1">
    <property type="nucleotide sequence ID" value="NZ_CP127294.1"/>
</dbReference>
<accession>A0A9Y2IFP8</accession>
<evidence type="ECO:0000313" key="2">
    <source>
        <dbReference type="EMBL" id="WIX78902.1"/>
    </source>
</evidence>
<keyword evidence="3" id="KW-1185">Reference proteome</keyword>
<dbReference type="Pfam" id="PF09994">
    <property type="entry name" value="T6SS_Tle1-like_cat"/>
    <property type="match status" value="1"/>
</dbReference>
<dbReference type="InterPro" id="IPR018712">
    <property type="entry name" value="Tle1-like_cat"/>
</dbReference>
<protein>
    <submittedName>
        <fullName evidence="2">DUF2235 domain-containing protein</fullName>
    </submittedName>
</protein>
<dbReference type="EMBL" id="CP127294">
    <property type="protein sequence ID" value="WIX78902.1"/>
    <property type="molecule type" value="Genomic_DNA"/>
</dbReference>
<dbReference type="AlphaFoldDB" id="A0A9Y2IFP8"/>
<name>A0A9Y2IFP8_9PSEU</name>
<evidence type="ECO:0000259" key="1">
    <source>
        <dbReference type="Pfam" id="PF09994"/>
    </source>
</evidence>
<reference evidence="2 3" key="1">
    <citation type="submission" date="2023-06" db="EMBL/GenBank/DDBJ databases">
        <authorList>
            <person name="Oyuntsetseg B."/>
            <person name="Kim S.B."/>
        </authorList>
    </citation>
    <scope>NUCLEOTIDE SEQUENCE [LARGE SCALE GENOMIC DNA]</scope>
    <source>
        <strain evidence="2 3">2-15</strain>
    </source>
</reference>
<proteinExistence type="predicted"/>
<evidence type="ECO:0000313" key="3">
    <source>
        <dbReference type="Proteomes" id="UP001236014"/>
    </source>
</evidence>
<dbReference type="KEGG" id="acab:QRX50_47525"/>
<dbReference type="PANTHER" id="PTHR33840:SF1">
    <property type="entry name" value="TLE1 PHOSPHOLIPASE DOMAIN-CONTAINING PROTEIN"/>
    <property type="match status" value="1"/>
</dbReference>
<sequence length="347" mass="38095">MPKRILICCDGTWDSADLADGGVPAPSNVTRLALATAPVDEAGTEQRVFYQSGIGSQRQRLLGGAFGVGLSRNVREVYTYLVHTYEPGDEIFFVGFSRGAYTVRSVAGFIRNCGLLRREHVGLVKRAYGLYRDRSDKSHPRNTEATLFRRTYSHEPRIRFIGVWDTVGALGVPLTGFWPIDVFNRRFQFHDTALSSTVDAAFQALSIDEHRKPFVPSIWAPPAAPGTERIEQVWFAGCHSDVGGGGQTQRSLSDVPLRWLASHAALNGLALLPDFPCEPDALGPMFPSRRGFYRLLPSVTRGIGTTDPKHEFVASSAVTRHKLAADYAPPNLVGYLALDGLVIPVEV</sequence>
<dbReference type="Proteomes" id="UP001236014">
    <property type="component" value="Chromosome"/>
</dbReference>
<dbReference type="PANTHER" id="PTHR33840">
    <property type="match status" value="1"/>
</dbReference>